<comment type="caution">
    <text evidence="2">The sequence shown here is derived from an EMBL/GenBank/DDBJ whole genome shotgun (WGS) entry which is preliminary data.</text>
</comment>
<dbReference type="Proteomes" id="UP001596445">
    <property type="component" value="Unassembled WGS sequence"/>
</dbReference>
<dbReference type="RefSeq" id="WP_267163761.1">
    <property type="nucleotide sequence ID" value="NZ_CP112972.1"/>
</dbReference>
<dbReference type="InterPro" id="IPR028154">
    <property type="entry name" value="AMP-dep_Lig_C"/>
</dbReference>
<keyword evidence="2" id="KW-0436">Ligase</keyword>
<dbReference type="GO" id="GO:0016874">
    <property type="term" value="F:ligase activity"/>
    <property type="evidence" value="ECO:0007669"/>
    <property type="project" value="UniProtKB-KW"/>
</dbReference>
<dbReference type="AlphaFoldDB" id="A0ABD5W5G0"/>
<name>A0ABD5W5G0_9EURY</name>
<dbReference type="EMBL" id="JBHSZI010000001">
    <property type="protein sequence ID" value="MFC7057952.1"/>
    <property type="molecule type" value="Genomic_DNA"/>
</dbReference>
<dbReference type="GeneID" id="76629903"/>
<accession>A0ABD5W5G0</accession>
<protein>
    <submittedName>
        <fullName evidence="2">Phenylacetate--CoA ligase family protein</fullName>
    </submittedName>
</protein>
<keyword evidence="3" id="KW-1185">Reference proteome</keyword>
<feature type="domain" description="AMP-dependent ligase C-terminal" evidence="1">
    <location>
        <begin position="308"/>
        <end position="352"/>
    </location>
</feature>
<dbReference type="Pfam" id="PF14535">
    <property type="entry name" value="AMP-binding_C_2"/>
    <property type="match status" value="1"/>
</dbReference>
<dbReference type="PANTHER" id="PTHR43845">
    <property type="entry name" value="BLR5969 PROTEIN"/>
    <property type="match status" value="1"/>
</dbReference>
<dbReference type="Gene3D" id="3.40.50.12780">
    <property type="entry name" value="N-terminal domain of ligase-like"/>
    <property type="match status" value="1"/>
</dbReference>
<dbReference type="PANTHER" id="PTHR43845:SF1">
    <property type="entry name" value="BLR5969 PROTEIN"/>
    <property type="match status" value="1"/>
</dbReference>
<dbReference type="InterPro" id="IPR042099">
    <property type="entry name" value="ANL_N_sf"/>
</dbReference>
<dbReference type="Gene3D" id="3.30.300.30">
    <property type="match status" value="1"/>
</dbReference>
<dbReference type="InterPro" id="IPR045851">
    <property type="entry name" value="AMP-bd_C_sf"/>
</dbReference>
<organism evidence="2 3">
    <name type="scientific">Halovenus salina</name>
    <dbReference type="NCBI Taxonomy" id="1510225"/>
    <lineage>
        <taxon>Archaea</taxon>
        <taxon>Methanobacteriati</taxon>
        <taxon>Methanobacteriota</taxon>
        <taxon>Stenosarchaea group</taxon>
        <taxon>Halobacteria</taxon>
        <taxon>Halobacteriales</taxon>
        <taxon>Haloarculaceae</taxon>
        <taxon>Halovenus</taxon>
    </lineage>
</organism>
<dbReference type="SUPFAM" id="SSF56801">
    <property type="entry name" value="Acetyl-CoA synthetase-like"/>
    <property type="match status" value="1"/>
</dbReference>
<proteinExistence type="predicted"/>
<gene>
    <name evidence="2" type="ORF">ACFQQG_06950</name>
</gene>
<evidence type="ECO:0000313" key="3">
    <source>
        <dbReference type="Proteomes" id="UP001596445"/>
    </source>
</evidence>
<sequence length="387" mass="41797">MYDSTVLADLVEQLERATAYELYEQAFAEADIAPGDIETWEQFQEVPFTEPGDLKADFDEHGPEGSLYTPGAMISFSPLGDDLAPMFDTEADLEYEAEVNADVLAEAGIEEGDRVANTFGYQLFGTGYLLHRGLEALGAEVLPLGPGDSEQAAGTIEQFDVDALVGNPSFALKIAEEGASVDTFVGAGEPFTSVPGYREEVKSALGAETAVDYFGSRQVLPIASETSEEDGLHVAEDYAIVEIVDPDTGEPLGVGERGEVVVTHRRKEGFPLVRYRTGDLAELERRGDDLVLPDGVIGRTDDRLKVKGVKLYPESVPTVLAGFDGLTGEYAIYATRPEATDHLEIRCEGEADEDKLAGALSERLLISPDEVSLVDELAETGVVDERY</sequence>
<evidence type="ECO:0000259" key="1">
    <source>
        <dbReference type="Pfam" id="PF14535"/>
    </source>
</evidence>
<reference evidence="2 3" key="1">
    <citation type="journal article" date="2019" name="Int. J. Syst. Evol. Microbiol.">
        <title>The Global Catalogue of Microorganisms (GCM) 10K type strain sequencing project: providing services to taxonomists for standard genome sequencing and annotation.</title>
        <authorList>
            <consortium name="The Broad Institute Genomics Platform"/>
            <consortium name="The Broad Institute Genome Sequencing Center for Infectious Disease"/>
            <person name="Wu L."/>
            <person name="Ma J."/>
        </authorList>
    </citation>
    <scope>NUCLEOTIDE SEQUENCE [LARGE SCALE GENOMIC DNA]</scope>
    <source>
        <strain evidence="2 3">JCM 30072</strain>
    </source>
</reference>
<evidence type="ECO:0000313" key="2">
    <source>
        <dbReference type="EMBL" id="MFC7057952.1"/>
    </source>
</evidence>